<dbReference type="PROSITE" id="PS00022">
    <property type="entry name" value="EGF_1"/>
    <property type="match status" value="1"/>
</dbReference>
<keyword evidence="2" id="KW-0472">Membrane</keyword>
<keyword evidence="2" id="KW-0812">Transmembrane</keyword>
<dbReference type="InterPro" id="IPR000742">
    <property type="entry name" value="EGF"/>
</dbReference>
<dbReference type="SMART" id="SM00181">
    <property type="entry name" value="EGF"/>
    <property type="match status" value="2"/>
</dbReference>
<dbReference type="SMART" id="SM00209">
    <property type="entry name" value="TSP1"/>
    <property type="match status" value="1"/>
</dbReference>
<evidence type="ECO:0000256" key="3">
    <source>
        <dbReference type="SAM" id="SignalP"/>
    </source>
</evidence>
<sequence>MYYNWLFVILIEIKISLICAEKDTAYLTDHRETQIRFLFSHNVPFEDMRHLESRAQRMGIRFGTRFQDRTAVPVFRSIRANFTGIIEDYFQAAFLLYKKKSTKTEIPTLVATLQSNLKTKKFDEDFLWYIFLNNPETLLEAHYAQFYKTFPAEPILETYKYPGPFFMHVIKSWKLFFMLELSSSHDWVQNGEKPWPQRFAGELSKIHDEWSLLFVDEICRAFHRYRHMKLTVPNGLCPDPCITQPCFNIPNTASSTCVATGTKWDEFSCTCQPRYSWIKPPKSAGHCQMNDYCYQYCNMEGTRRCDVIDQKEFCVCRGFFTYSFIPLKPTHMGPTCHKKRDPCVELSSPTEIPGNVACNVNHGGKCVGTIGTNTYYCICPPAYISDPSYPLPNCLAFKDRCLSIICVHGDCISSKDGQEVYCSCSDEAYGEHCELSRGRWAQWSPWSECTPACGVAQYQRRVRTRDCLGEACRGGDGHLQTEMCETMPCPDETLALSRQGRSEEIGELNVQMLQAQAARCVKLVGAVAEALVAISCVFAALAATAMAISVHLMS</sequence>
<evidence type="ECO:0000256" key="2">
    <source>
        <dbReference type="SAM" id="Phobius"/>
    </source>
</evidence>
<evidence type="ECO:0000259" key="4">
    <source>
        <dbReference type="PROSITE" id="PS50026"/>
    </source>
</evidence>
<reference evidence="5 6" key="1">
    <citation type="submission" date="2019-04" db="EMBL/GenBank/DDBJ databases">
        <title>Annotation for the trematode Fasciola gigantica.</title>
        <authorList>
            <person name="Choi Y.-J."/>
        </authorList>
    </citation>
    <scope>NUCLEOTIDE SEQUENCE [LARGE SCALE GENOMIC DNA]</scope>
    <source>
        <strain evidence="5">Uganda_cow_1</strain>
    </source>
</reference>
<gene>
    <name evidence="5" type="ORF">FGIG_01137</name>
</gene>
<dbReference type="InterPro" id="IPR000884">
    <property type="entry name" value="TSP1_rpt"/>
</dbReference>
<dbReference type="OrthoDB" id="5855429at2759"/>
<dbReference type="Proteomes" id="UP000316759">
    <property type="component" value="Unassembled WGS sequence"/>
</dbReference>
<dbReference type="AlphaFoldDB" id="A0A504YMU5"/>
<dbReference type="Gene3D" id="2.20.100.10">
    <property type="entry name" value="Thrombospondin type-1 (TSP1) repeat"/>
    <property type="match status" value="1"/>
</dbReference>
<organism evidence="5 6">
    <name type="scientific">Fasciola gigantica</name>
    <name type="common">Giant liver fluke</name>
    <dbReference type="NCBI Taxonomy" id="46835"/>
    <lineage>
        <taxon>Eukaryota</taxon>
        <taxon>Metazoa</taxon>
        <taxon>Spiralia</taxon>
        <taxon>Lophotrochozoa</taxon>
        <taxon>Platyhelminthes</taxon>
        <taxon>Trematoda</taxon>
        <taxon>Digenea</taxon>
        <taxon>Plagiorchiida</taxon>
        <taxon>Echinostomata</taxon>
        <taxon>Echinostomatoidea</taxon>
        <taxon>Fasciolidae</taxon>
        <taxon>Fasciola</taxon>
    </lineage>
</organism>
<feature type="domain" description="EGF-like" evidence="4">
    <location>
        <begin position="397"/>
        <end position="434"/>
    </location>
</feature>
<dbReference type="PROSITE" id="PS50092">
    <property type="entry name" value="TSP1"/>
    <property type="match status" value="1"/>
</dbReference>
<feature type="chain" id="PRO_5021298284" description="EGF-like domain-containing protein" evidence="3">
    <location>
        <begin position="21"/>
        <end position="554"/>
    </location>
</feature>
<keyword evidence="1" id="KW-0245">EGF-like domain</keyword>
<feature type="disulfide bond" evidence="1">
    <location>
        <begin position="401"/>
        <end position="411"/>
    </location>
</feature>
<protein>
    <recommendedName>
        <fullName evidence="4">EGF-like domain-containing protein</fullName>
    </recommendedName>
</protein>
<feature type="transmembrane region" description="Helical" evidence="2">
    <location>
        <begin position="530"/>
        <end position="553"/>
    </location>
</feature>
<evidence type="ECO:0000313" key="6">
    <source>
        <dbReference type="Proteomes" id="UP000316759"/>
    </source>
</evidence>
<evidence type="ECO:0000313" key="5">
    <source>
        <dbReference type="EMBL" id="TPP61835.1"/>
    </source>
</evidence>
<keyword evidence="1" id="KW-1015">Disulfide bond</keyword>
<proteinExistence type="predicted"/>
<dbReference type="STRING" id="46835.A0A504YMU5"/>
<dbReference type="EMBL" id="SUNJ01007632">
    <property type="protein sequence ID" value="TPP61835.1"/>
    <property type="molecule type" value="Genomic_DNA"/>
</dbReference>
<name>A0A504YMU5_FASGI</name>
<keyword evidence="3" id="KW-0732">Signal</keyword>
<dbReference type="InterPro" id="IPR036383">
    <property type="entry name" value="TSP1_rpt_sf"/>
</dbReference>
<keyword evidence="6" id="KW-1185">Reference proteome</keyword>
<comment type="caution">
    <text evidence="5">The sequence shown here is derived from an EMBL/GenBank/DDBJ whole genome shotgun (WGS) entry which is preliminary data.</text>
</comment>
<dbReference type="PROSITE" id="PS50026">
    <property type="entry name" value="EGF_3"/>
    <property type="match status" value="1"/>
</dbReference>
<feature type="signal peptide" evidence="3">
    <location>
        <begin position="1"/>
        <end position="20"/>
    </location>
</feature>
<comment type="caution">
    <text evidence="1">Lacks conserved residue(s) required for the propagation of feature annotation.</text>
</comment>
<keyword evidence="2" id="KW-1133">Transmembrane helix</keyword>
<feature type="disulfide bond" evidence="1">
    <location>
        <begin position="424"/>
        <end position="433"/>
    </location>
</feature>
<dbReference type="SUPFAM" id="SSF82895">
    <property type="entry name" value="TSP-1 type 1 repeat"/>
    <property type="match status" value="1"/>
</dbReference>
<accession>A0A504YMU5</accession>
<evidence type="ECO:0000256" key="1">
    <source>
        <dbReference type="PROSITE-ProRule" id="PRU00076"/>
    </source>
</evidence>